<dbReference type="GO" id="GO:0005634">
    <property type="term" value="C:nucleus"/>
    <property type="evidence" value="ECO:0007669"/>
    <property type="project" value="InterPro"/>
</dbReference>
<dbReference type="Pfam" id="PF00270">
    <property type="entry name" value="DEAD"/>
    <property type="match status" value="1"/>
</dbReference>
<protein>
    <recommendedName>
        <fullName evidence="2">RNA helicase</fullName>
        <ecNumber evidence="2">3.6.4.13</ecNumber>
    </recommendedName>
</protein>
<organism evidence="14 15">
    <name type="scientific">Eragrostis curvula</name>
    <name type="common">weeping love grass</name>
    <dbReference type="NCBI Taxonomy" id="38414"/>
    <lineage>
        <taxon>Eukaryota</taxon>
        <taxon>Viridiplantae</taxon>
        <taxon>Streptophyta</taxon>
        <taxon>Embryophyta</taxon>
        <taxon>Tracheophyta</taxon>
        <taxon>Spermatophyta</taxon>
        <taxon>Magnoliopsida</taxon>
        <taxon>Liliopsida</taxon>
        <taxon>Poales</taxon>
        <taxon>Poaceae</taxon>
        <taxon>PACMAD clade</taxon>
        <taxon>Chloridoideae</taxon>
        <taxon>Eragrostideae</taxon>
        <taxon>Eragrostidinae</taxon>
        <taxon>Eragrostis</taxon>
    </lineage>
</organism>
<dbReference type="PROSITE" id="PS51194">
    <property type="entry name" value="HELICASE_CTER"/>
    <property type="match status" value="1"/>
</dbReference>
<dbReference type="GO" id="GO:0005524">
    <property type="term" value="F:ATP binding"/>
    <property type="evidence" value="ECO:0007669"/>
    <property type="project" value="UniProtKB-KW"/>
</dbReference>
<dbReference type="InterPro" id="IPR027417">
    <property type="entry name" value="P-loop_NTPase"/>
</dbReference>
<dbReference type="SMART" id="SM00487">
    <property type="entry name" value="DEXDc"/>
    <property type="match status" value="1"/>
</dbReference>
<evidence type="ECO:0000256" key="9">
    <source>
        <dbReference type="PROSITE-ProRule" id="PRU00552"/>
    </source>
</evidence>
<keyword evidence="3" id="KW-0547">Nucleotide-binding</keyword>
<evidence type="ECO:0000256" key="7">
    <source>
        <dbReference type="ARBA" id="ARBA00022884"/>
    </source>
</evidence>
<evidence type="ECO:0000256" key="1">
    <source>
        <dbReference type="ARBA" id="ARBA00010379"/>
    </source>
</evidence>
<keyword evidence="15" id="KW-1185">Reference proteome</keyword>
<feature type="region of interest" description="Disordered" evidence="10">
    <location>
        <begin position="775"/>
        <end position="929"/>
    </location>
</feature>
<feature type="domain" description="Helicase ATP-binding" evidence="11">
    <location>
        <begin position="144"/>
        <end position="317"/>
    </location>
</feature>
<feature type="short sequence motif" description="Q motif" evidence="9">
    <location>
        <begin position="113"/>
        <end position="141"/>
    </location>
</feature>
<evidence type="ECO:0000256" key="2">
    <source>
        <dbReference type="ARBA" id="ARBA00012552"/>
    </source>
</evidence>
<dbReference type="InterPro" id="IPR011545">
    <property type="entry name" value="DEAD/DEAH_box_helicase_dom"/>
</dbReference>
<name>A0A5J9T3S5_9POAL</name>
<dbReference type="Gramene" id="TVU06020">
    <property type="protein sequence ID" value="TVU06020"/>
    <property type="gene ID" value="EJB05_49207"/>
</dbReference>
<accession>A0A5J9T3S5</accession>
<keyword evidence="6" id="KW-0067">ATP-binding</keyword>
<dbReference type="PANTHER" id="PTHR47959:SF8">
    <property type="entry name" value="RNA HELICASE"/>
    <property type="match status" value="1"/>
</dbReference>
<dbReference type="InterPro" id="IPR014014">
    <property type="entry name" value="RNA_helicase_DEAD_Q_motif"/>
</dbReference>
<dbReference type="PROSITE" id="PS51192">
    <property type="entry name" value="HELICASE_ATP_BIND_1"/>
    <property type="match status" value="1"/>
</dbReference>
<dbReference type="OrthoDB" id="10261375at2759"/>
<dbReference type="EMBL" id="RWGY01000051">
    <property type="protein sequence ID" value="TVU06020.1"/>
    <property type="molecule type" value="Genomic_DNA"/>
</dbReference>
<dbReference type="InterPro" id="IPR014001">
    <property type="entry name" value="Helicase_ATP-bd"/>
</dbReference>
<comment type="similarity">
    <text evidence="1">Belongs to the DEAD box helicase family. DDX54/DBP10 subfamily.</text>
</comment>
<feature type="domain" description="DEAD-box RNA helicase Q" evidence="13">
    <location>
        <begin position="113"/>
        <end position="141"/>
    </location>
</feature>
<comment type="catalytic activity">
    <reaction evidence="8">
        <text>ATP + H2O = ADP + phosphate + H(+)</text>
        <dbReference type="Rhea" id="RHEA:13065"/>
        <dbReference type="ChEBI" id="CHEBI:15377"/>
        <dbReference type="ChEBI" id="CHEBI:15378"/>
        <dbReference type="ChEBI" id="CHEBI:30616"/>
        <dbReference type="ChEBI" id="CHEBI:43474"/>
        <dbReference type="ChEBI" id="CHEBI:456216"/>
        <dbReference type="EC" id="3.6.4.13"/>
    </reaction>
</comment>
<evidence type="ECO:0000256" key="4">
    <source>
        <dbReference type="ARBA" id="ARBA00022801"/>
    </source>
</evidence>
<feature type="non-terminal residue" evidence="14">
    <location>
        <position position="1"/>
    </location>
</feature>
<dbReference type="Pfam" id="PF00271">
    <property type="entry name" value="Helicase_C"/>
    <property type="match status" value="1"/>
</dbReference>
<keyword evidence="7" id="KW-0694">RNA-binding</keyword>
<comment type="caution">
    <text evidence="14">The sequence shown here is derived from an EMBL/GenBank/DDBJ whole genome shotgun (WGS) entry which is preliminary data.</text>
</comment>
<dbReference type="Pfam" id="PF08147">
    <property type="entry name" value="DBP10CT"/>
    <property type="match status" value="1"/>
</dbReference>
<dbReference type="SMART" id="SM00490">
    <property type="entry name" value="HELICc"/>
    <property type="match status" value="1"/>
</dbReference>
<keyword evidence="5" id="KW-0347">Helicase</keyword>
<evidence type="ECO:0000259" key="12">
    <source>
        <dbReference type="PROSITE" id="PS51194"/>
    </source>
</evidence>
<proteinExistence type="inferred from homology"/>
<dbReference type="InterPro" id="IPR012541">
    <property type="entry name" value="DBP10_C"/>
</dbReference>
<dbReference type="SMART" id="SM01123">
    <property type="entry name" value="DBP10CT"/>
    <property type="match status" value="1"/>
</dbReference>
<dbReference type="EC" id="3.6.4.13" evidence="2"/>
<dbReference type="GO" id="GO:0016887">
    <property type="term" value="F:ATP hydrolysis activity"/>
    <property type="evidence" value="ECO:0007669"/>
    <property type="project" value="RHEA"/>
</dbReference>
<evidence type="ECO:0000313" key="14">
    <source>
        <dbReference type="EMBL" id="TVU06020.1"/>
    </source>
</evidence>
<evidence type="ECO:0000256" key="8">
    <source>
        <dbReference type="ARBA" id="ARBA00047984"/>
    </source>
</evidence>
<evidence type="ECO:0000256" key="3">
    <source>
        <dbReference type="ARBA" id="ARBA00022741"/>
    </source>
</evidence>
<evidence type="ECO:0000256" key="6">
    <source>
        <dbReference type="ARBA" id="ARBA00022840"/>
    </source>
</evidence>
<feature type="compositionally biased region" description="Gly residues" evidence="10">
    <location>
        <begin position="891"/>
        <end position="916"/>
    </location>
</feature>
<evidence type="ECO:0000313" key="15">
    <source>
        <dbReference type="Proteomes" id="UP000324897"/>
    </source>
</evidence>
<feature type="compositionally biased region" description="Basic residues" evidence="10">
    <location>
        <begin position="917"/>
        <end position="929"/>
    </location>
</feature>
<evidence type="ECO:0000256" key="10">
    <source>
        <dbReference type="SAM" id="MobiDB-lite"/>
    </source>
</evidence>
<sequence length="929" mass="102691">MASEAFIQPTKVSGRPSPAHPTCLAAQGNPPPRRLHPHRLAAAADHNKALNPTSHLPPFSAAPMARPPTKSNSGKKPKPSTSAMDVSAEQKPPRRPKKSKSGASGGGKKAKSGGFESMGLCEEVYRGVRHKGYRVPTPIQRKAMPLILSGFDVAAMARTGSGKTAAFLIPMLQRLRRRDPGAGVRALILSPTRDLAMQTLKFSNQLGKFTDLRTSIIVGGDSMESQFEDLSDCPDIIIATPGRLMHHLKDVKDMTLRSVEYVVFDEADSLFSLGFTVHLHEILRRLSDTRQTLLFSATLPSALKDFAKAGLRDPHVVRLDLDKKISPDLKLVFFTLRQEEKLAALLYLVRERISSEEQTIIFVSTKHHVEFLNILFREEGLEASVSYGAMDQEARMIHISKFRARKTKLLIVTDVAARGLDIPLLDNVVNWDFPAKPKLFVHRVGRVARQGRTGTAYSFVTSEDMPFLLDLHLFLSKPLRPAPTEEELLKDMDGLNLKIDQAIADGESVYGRFPQTVLDLVSDGLKEVISECAELIALEKPCANAFRLYLKTRAMPSKESIRRAKDLPREGLHPIFRDVLRSDELSALAFSERLKSFRPKQTILEAEGEASKGSNQWLDVMKRKREVHEGIINLNHQKSSVDPRPKEEEMDDISNWEKKDVCGKKRKSQSFRDEDYYISSVPQNQHLEAGLSVRDNEGFVENRLDAAVLDLVDDEASGMQAQKSRYHWMKNKFVKLNNGDRVTATGKIKTESGAKLKAGATGIYKKWQQKTHKSINIGGKSGNYYDERPSSSGGYQRGNKFPGAGRGRRSIPNADVPSEIRNPEQMQKGRQQKAMELSRLKNKSAKEGKFPNKFQKNRRPDGNGKGRGNGRPAGHGKGRGNGRPDGHGKGRGNGSPEGHGKGRGNAKGNGNGIGKGRGGKGKVKGKGGR</sequence>
<feature type="domain" description="Helicase C-terminal" evidence="12">
    <location>
        <begin position="341"/>
        <end position="490"/>
    </location>
</feature>
<reference evidence="14 15" key="1">
    <citation type="journal article" date="2019" name="Sci. Rep.">
        <title>A high-quality genome of Eragrostis curvula grass provides insights into Poaceae evolution and supports new strategies to enhance forage quality.</title>
        <authorList>
            <person name="Carballo J."/>
            <person name="Santos B.A.C.M."/>
            <person name="Zappacosta D."/>
            <person name="Garbus I."/>
            <person name="Selva J.P."/>
            <person name="Gallo C.A."/>
            <person name="Diaz A."/>
            <person name="Albertini E."/>
            <person name="Caccamo M."/>
            <person name="Echenique V."/>
        </authorList>
    </citation>
    <scope>NUCLEOTIDE SEQUENCE [LARGE SCALE GENOMIC DNA]</scope>
    <source>
        <strain evidence="15">cv. Victoria</strain>
        <tissue evidence="14">Leaf</tissue>
    </source>
</reference>
<dbReference type="PROSITE" id="PS51195">
    <property type="entry name" value="Q_MOTIF"/>
    <property type="match status" value="1"/>
</dbReference>
<dbReference type="CDD" id="cd18787">
    <property type="entry name" value="SF2_C_DEAD"/>
    <property type="match status" value="1"/>
</dbReference>
<feature type="compositionally biased region" description="Basic and acidic residues" evidence="10">
    <location>
        <begin position="836"/>
        <end position="850"/>
    </location>
</feature>
<dbReference type="GO" id="GO:0009409">
    <property type="term" value="P:response to cold"/>
    <property type="evidence" value="ECO:0007669"/>
    <property type="project" value="EnsemblPlants"/>
</dbReference>
<dbReference type="Gene3D" id="3.40.50.300">
    <property type="entry name" value="P-loop containing nucleotide triphosphate hydrolases"/>
    <property type="match status" value="2"/>
</dbReference>
<gene>
    <name evidence="14" type="ORF">EJB05_49207</name>
</gene>
<dbReference type="GO" id="GO:0003724">
    <property type="term" value="F:RNA helicase activity"/>
    <property type="evidence" value="ECO:0007669"/>
    <property type="project" value="UniProtKB-EC"/>
</dbReference>
<evidence type="ECO:0000259" key="13">
    <source>
        <dbReference type="PROSITE" id="PS51195"/>
    </source>
</evidence>
<evidence type="ECO:0000256" key="5">
    <source>
        <dbReference type="ARBA" id="ARBA00022806"/>
    </source>
</evidence>
<feature type="region of interest" description="Disordered" evidence="10">
    <location>
        <begin position="1"/>
        <end position="114"/>
    </location>
</feature>
<dbReference type="AlphaFoldDB" id="A0A5J9T3S5"/>
<dbReference type="Proteomes" id="UP000324897">
    <property type="component" value="Unassembled WGS sequence"/>
</dbReference>
<dbReference type="SUPFAM" id="SSF52540">
    <property type="entry name" value="P-loop containing nucleoside triphosphate hydrolases"/>
    <property type="match status" value="1"/>
</dbReference>
<dbReference type="GO" id="GO:0003729">
    <property type="term" value="F:mRNA binding"/>
    <property type="evidence" value="ECO:0007669"/>
    <property type="project" value="EnsemblPlants"/>
</dbReference>
<dbReference type="PANTHER" id="PTHR47959">
    <property type="entry name" value="ATP-DEPENDENT RNA HELICASE RHLE-RELATED"/>
    <property type="match status" value="1"/>
</dbReference>
<dbReference type="InterPro" id="IPR001650">
    <property type="entry name" value="Helicase_C-like"/>
</dbReference>
<dbReference type="GO" id="GO:0005829">
    <property type="term" value="C:cytosol"/>
    <property type="evidence" value="ECO:0007669"/>
    <property type="project" value="TreeGrafter"/>
</dbReference>
<dbReference type="InterPro" id="IPR050079">
    <property type="entry name" value="DEAD_box_RNA_helicase"/>
</dbReference>
<evidence type="ECO:0000259" key="11">
    <source>
        <dbReference type="PROSITE" id="PS51192"/>
    </source>
</evidence>
<keyword evidence="4" id="KW-0378">Hydrolase</keyword>